<feature type="domain" description="Mammalian cell entry C-terminal" evidence="3">
    <location>
        <begin position="131"/>
        <end position="310"/>
    </location>
</feature>
<sequence length="346" mass="36193">MTRRQRWAQRLRKPFQRPALLGSIGIVAIAALLAGAVGYTKLGVGKTTYHADFAQAAGIRPGDVVSVAGIPVGAVGGTKLAGDHVEVALSVDSDVPLGRATGASIKLTTLLGARYVELRPAGDGELPDRRITIEHTEVPYDLQATLNDAAVTVDSIDGEQVGKSLNVLATQVEGMPGVLPGLLTNLRSLAAILSERRGEMGALLASSKELTGVLTAQQADLAGVLTTGQDILGQIAARREVVLGLMDATRRLVDQLQTLVGRDRPAVTEMLAGLEGLIGALARNDALLRNLLEILPVPMRNMANATGGGPEVNFSSTGGPLIDSWMCALSGRAQQVGLTPYFKDCQ</sequence>
<dbReference type="Proteomes" id="UP000887023">
    <property type="component" value="Chromosome"/>
</dbReference>
<dbReference type="InterPro" id="IPR024516">
    <property type="entry name" value="Mce_C"/>
</dbReference>
<dbReference type="RefSeq" id="WP_066468269.1">
    <property type="nucleotide sequence ID" value="NZ_CBCRUZ010000001.1"/>
</dbReference>
<dbReference type="EMBL" id="CP079105">
    <property type="protein sequence ID" value="QXQ15371.1"/>
    <property type="molecule type" value="Genomic_DNA"/>
</dbReference>
<feature type="transmembrane region" description="Helical" evidence="1">
    <location>
        <begin position="20"/>
        <end position="39"/>
    </location>
</feature>
<dbReference type="PANTHER" id="PTHR33371:SF18">
    <property type="entry name" value="MCE-FAMILY PROTEIN MCE3C"/>
    <property type="match status" value="1"/>
</dbReference>
<evidence type="ECO:0000259" key="3">
    <source>
        <dbReference type="Pfam" id="PF11887"/>
    </source>
</evidence>
<dbReference type="InterPro" id="IPR052336">
    <property type="entry name" value="MlaD_Phospholipid_Transporter"/>
</dbReference>
<keyword evidence="1" id="KW-1133">Transmembrane helix</keyword>
<protein>
    <submittedName>
        <fullName evidence="4">MCE family protein</fullName>
    </submittedName>
</protein>
<accession>A0ABX8SD71</accession>
<organism evidence="4 5">
    <name type="scientific">Skermania pinensis</name>
    <dbReference type="NCBI Taxonomy" id="39122"/>
    <lineage>
        <taxon>Bacteria</taxon>
        <taxon>Bacillati</taxon>
        <taxon>Actinomycetota</taxon>
        <taxon>Actinomycetes</taxon>
        <taxon>Mycobacteriales</taxon>
        <taxon>Gordoniaceae</taxon>
        <taxon>Skermania</taxon>
    </lineage>
</organism>
<proteinExistence type="predicted"/>
<name>A0ABX8SD71_9ACTN</name>
<dbReference type="PANTHER" id="PTHR33371">
    <property type="entry name" value="INTERMEMBRANE PHOSPHOLIPID TRANSPORT SYSTEM BINDING PROTEIN MLAD-RELATED"/>
    <property type="match status" value="1"/>
</dbReference>
<evidence type="ECO:0000313" key="4">
    <source>
        <dbReference type="EMBL" id="QXQ15371.1"/>
    </source>
</evidence>
<keyword evidence="1" id="KW-0472">Membrane</keyword>
<dbReference type="InterPro" id="IPR005693">
    <property type="entry name" value="Mce"/>
</dbReference>
<keyword evidence="5" id="KW-1185">Reference proteome</keyword>
<keyword evidence="1" id="KW-0812">Transmembrane</keyword>
<reference evidence="4" key="1">
    <citation type="submission" date="2021-07" db="EMBL/GenBank/DDBJ databases">
        <title>Candidatus Kaistella beijingensis sp. nov. isolated from a municipal wastewater treatment plant is involved in sludge foaming.</title>
        <authorList>
            <person name="Song Y."/>
            <person name="Liu S.-J."/>
        </authorList>
    </citation>
    <scope>NUCLEOTIDE SEQUENCE</scope>
    <source>
        <strain evidence="4">DSM 43998</strain>
    </source>
</reference>
<dbReference type="NCBIfam" id="TIGR00996">
    <property type="entry name" value="Mtu_fam_mce"/>
    <property type="match status" value="1"/>
</dbReference>
<dbReference type="Pfam" id="PF11887">
    <property type="entry name" value="Mce4_CUP1"/>
    <property type="match status" value="1"/>
</dbReference>
<dbReference type="Pfam" id="PF02470">
    <property type="entry name" value="MlaD"/>
    <property type="match status" value="1"/>
</dbReference>
<dbReference type="InterPro" id="IPR003399">
    <property type="entry name" value="Mce/MlaD"/>
</dbReference>
<evidence type="ECO:0000313" key="5">
    <source>
        <dbReference type="Proteomes" id="UP000887023"/>
    </source>
</evidence>
<evidence type="ECO:0000256" key="1">
    <source>
        <dbReference type="SAM" id="Phobius"/>
    </source>
</evidence>
<evidence type="ECO:0000259" key="2">
    <source>
        <dbReference type="Pfam" id="PF02470"/>
    </source>
</evidence>
<feature type="domain" description="Mce/MlaD" evidence="2">
    <location>
        <begin position="46"/>
        <end position="120"/>
    </location>
</feature>
<gene>
    <name evidence="4" type="ORF">KV203_08705</name>
</gene>